<dbReference type="PANTHER" id="PTHR15394">
    <property type="entry name" value="SERINE HYDROLASE RBBP9"/>
    <property type="match status" value="1"/>
</dbReference>
<proteinExistence type="predicted"/>
<reference evidence="1 2" key="1">
    <citation type="submission" date="2014-07" db="EMBL/GenBank/DDBJ databases">
        <title>Draft Genome Sequence of Gephyronic Acid Producer, Cystobacter violaceus Strain Cb vi76.</title>
        <authorList>
            <person name="Stevens D.C."/>
            <person name="Young J."/>
            <person name="Carmichael R."/>
            <person name="Tan J."/>
            <person name="Taylor R.E."/>
        </authorList>
    </citation>
    <scope>NUCLEOTIDE SEQUENCE [LARGE SCALE GENOMIC DNA]</scope>
    <source>
        <strain evidence="1 2">Cb vi76</strain>
    </source>
</reference>
<dbReference type="InterPro" id="IPR029058">
    <property type="entry name" value="AB_hydrolase_fold"/>
</dbReference>
<evidence type="ECO:0000313" key="1">
    <source>
        <dbReference type="EMBL" id="KFA92719.1"/>
    </source>
</evidence>
<dbReference type="Proteomes" id="UP000028547">
    <property type="component" value="Unassembled WGS sequence"/>
</dbReference>
<evidence type="ECO:0008006" key="3">
    <source>
        <dbReference type="Google" id="ProtNLM"/>
    </source>
</evidence>
<gene>
    <name evidence="1" type="ORF">Q664_14075</name>
</gene>
<accession>A0A084SW84</accession>
<comment type="caution">
    <text evidence="1">The sequence shown here is derived from an EMBL/GenBank/DDBJ whole genome shotgun (WGS) entry which is preliminary data.</text>
</comment>
<dbReference type="InterPro" id="IPR010662">
    <property type="entry name" value="RBBP9/YdeN"/>
</dbReference>
<evidence type="ECO:0000313" key="2">
    <source>
        <dbReference type="Proteomes" id="UP000028547"/>
    </source>
</evidence>
<dbReference type="Pfam" id="PF06821">
    <property type="entry name" value="Ser_hydrolase"/>
    <property type="match status" value="1"/>
</dbReference>
<name>A0A084SW84_9BACT</name>
<dbReference type="PANTHER" id="PTHR15394:SF3">
    <property type="entry name" value="SERINE HYDROLASE RBBP9"/>
    <property type="match status" value="1"/>
</dbReference>
<organism evidence="1 2">
    <name type="scientific">Archangium violaceum Cb vi76</name>
    <dbReference type="NCBI Taxonomy" id="1406225"/>
    <lineage>
        <taxon>Bacteria</taxon>
        <taxon>Pseudomonadati</taxon>
        <taxon>Myxococcota</taxon>
        <taxon>Myxococcia</taxon>
        <taxon>Myxococcales</taxon>
        <taxon>Cystobacterineae</taxon>
        <taxon>Archangiaceae</taxon>
        <taxon>Archangium</taxon>
    </lineage>
</organism>
<dbReference type="AlphaFoldDB" id="A0A084SW84"/>
<dbReference type="RefSeq" id="WP_043394540.1">
    <property type="nucleotide sequence ID" value="NZ_JPMI01000080.1"/>
</dbReference>
<sequence>MTRALTLVPRWAGHSGSDFYPWLIRERPPGFDTVRALDMPEPQQPRIGTWVPALTAALGTAPARGTVLLGHSVGCQAVVRYLAELPPGSTVDGVLLVAAWWGVDKPWDSLLPWMETPVDVARVRAASRRFVVLLSDNDPFTSDFRENGRLWKERLGAEVVLVPGARHFNGEREPAVLDALRLHFGETLNP</sequence>
<dbReference type="Gene3D" id="3.40.50.1820">
    <property type="entry name" value="alpha/beta hydrolase"/>
    <property type="match status" value="1"/>
</dbReference>
<dbReference type="GO" id="GO:0016787">
    <property type="term" value="F:hydrolase activity"/>
    <property type="evidence" value="ECO:0007669"/>
    <property type="project" value="InterPro"/>
</dbReference>
<protein>
    <recommendedName>
        <fullName evidence="3">Alpha/beta hydrolase</fullName>
    </recommendedName>
</protein>
<dbReference type="EMBL" id="JPMI01000080">
    <property type="protein sequence ID" value="KFA92719.1"/>
    <property type="molecule type" value="Genomic_DNA"/>
</dbReference>
<dbReference type="SUPFAM" id="SSF53474">
    <property type="entry name" value="alpha/beta-Hydrolases"/>
    <property type="match status" value="1"/>
</dbReference>